<dbReference type="EMBL" id="VFOW01000001">
    <property type="protein sequence ID" value="TQL74738.1"/>
    <property type="molecule type" value="Genomic_DNA"/>
</dbReference>
<protein>
    <recommendedName>
        <fullName evidence="4">Lipoprotein</fullName>
    </recommendedName>
</protein>
<accession>A0A543AQ96</accession>
<gene>
    <name evidence="2" type="ORF">FB566_0224</name>
</gene>
<evidence type="ECO:0000313" key="3">
    <source>
        <dbReference type="Proteomes" id="UP000317043"/>
    </source>
</evidence>
<organism evidence="2 3">
    <name type="scientific">Stackebrandtia endophytica</name>
    <dbReference type="NCBI Taxonomy" id="1496996"/>
    <lineage>
        <taxon>Bacteria</taxon>
        <taxon>Bacillati</taxon>
        <taxon>Actinomycetota</taxon>
        <taxon>Actinomycetes</taxon>
        <taxon>Glycomycetales</taxon>
        <taxon>Glycomycetaceae</taxon>
        <taxon>Stackebrandtia</taxon>
    </lineage>
</organism>
<name>A0A543AQ96_9ACTN</name>
<dbReference type="AlphaFoldDB" id="A0A543AQ96"/>
<dbReference type="PROSITE" id="PS51257">
    <property type="entry name" value="PROKAR_LIPOPROTEIN"/>
    <property type="match status" value="1"/>
</dbReference>
<dbReference type="InParanoid" id="A0A543AQ96"/>
<keyword evidence="3" id="KW-1185">Reference proteome</keyword>
<dbReference type="RefSeq" id="WP_142034059.1">
    <property type="nucleotide sequence ID" value="NZ_JBHTGS010000002.1"/>
</dbReference>
<dbReference type="OrthoDB" id="5108675at2"/>
<proteinExistence type="predicted"/>
<dbReference type="Proteomes" id="UP000317043">
    <property type="component" value="Unassembled WGS sequence"/>
</dbReference>
<keyword evidence="1" id="KW-0732">Signal</keyword>
<evidence type="ECO:0000313" key="2">
    <source>
        <dbReference type="EMBL" id="TQL74738.1"/>
    </source>
</evidence>
<feature type="signal peptide" evidence="1">
    <location>
        <begin position="1"/>
        <end position="24"/>
    </location>
</feature>
<reference evidence="2 3" key="1">
    <citation type="submission" date="2019-06" db="EMBL/GenBank/DDBJ databases">
        <title>Sequencing the genomes of 1000 actinobacteria strains.</title>
        <authorList>
            <person name="Klenk H.-P."/>
        </authorList>
    </citation>
    <scope>NUCLEOTIDE SEQUENCE [LARGE SCALE GENOMIC DNA]</scope>
    <source>
        <strain evidence="2 3">DSM 45928</strain>
    </source>
</reference>
<feature type="chain" id="PRO_5039707911" description="Lipoprotein" evidence="1">
    <location>
        <begin position="25"/>
        <end position="315"/>
    </location>
</feature>
<sequence length="315" mass="33098">MKIRSRVAAAVATGVGLVGLVGCAAAPIDTDDSGSIALVEEFFADLEAGKASEAAALTSMDFGEEFVDDDFYRASAAFPTDARIVETSGYDAAAFSAIVEFTLEGADVPATLEVRTTREGDELKISGWRGDSAIAIGPFPAAGTVTVNDRLEYVLAAEDNRLTLLPGAYSVEYDDPTGLLQLSGRDAAFTAYVPEIVTANGEVLAAGFQVVPTFMPDVEPGLYEAVGQLQAACAEEGFIGPSCPAEFTWDEPFDGSVTAEWFRGPGPEIRLVDGGYQATANYQVRFSNDTAPVMTVSYTGTIGRDASGAVTFTRL</sequence>
<comment type="caution">
    <text evidence="2">The sequence shown here is derived from an EMBL/GenBank/DDBJ whole genome shotgun (WGS) entry which is preliminary data.</text>
</comment>
<evidence type="ECO:0008006" key="4">
    <source>
        <dbReference type="Google" id="ProtNLM"/>
    </source>
</evidence>
<evidence type="ECO:0000256" key="1">
    <source>
        <dbReference type="SAM" id="SignalP"/>
    </source>
</evidence>